<name>A0ABY2F429_9ACTN</name>
<dbReference type="Pfam" id="PF12158">
    <property type="entry name" value="DUF3592"/>
    <property type="match status" value="1"/>
</dbReference>
<evidence type="ECO:0000256" key="1">
    <source>
        <dbReference type="SAM" id="Phobius"/>
    </source>
</evidence>
<dbReference type="EMBL" id="SODU01000006">
    <property type="protein sequence ID" value="TDW79667.1"/>
    <property type="molecule type" value="Genomic_DNA"/>
</dbReference>
<keyword evidence="1" id="KW-0812">Transmembrane</keyword>
<organism evidence="3 4">
    <name type="scientific">Kribbella pratensis</name>
    <dbReference type="NCBI Taxonomy" id="2512112"/>
    <lineage>
        <taxon>Bacteria</taxon>
        <taxon>Bacillati</taxon>
        <taxon>Actinomycetota</taxon>
        <taxon>Actinomycetes</taxon>
        <taxon>Propionibacteriales</taxon>
        <taxon>Kribbellaceae</taxon>
        <taxon>Kribbella</taxon>
    </lineage>
</organism>
<feature type="transmembrane region" description="Helical" evidence="1">
    <location>
        <begin position="94"/>
        <end position="117"/>
    </location>
</feature>
<keyword evidence="4" id="KW-1185">Reference proteome</keyword>
<keyword evidence="1" id="KW-0472">Membrane</keyword>
<protein>
    <submittedName>
        <fullName evidence="3">Uncharacterized protein DUF3592</fullName>
    </submittedName>
</protein>
<evidence type="ECO:0000313" key="4">
    <source>
        <dbReference type="Proteomes" id="UP000295060"/>
    </source>
</evidence>
<dbReference type="Proteomes" id="UP000295060">
    <property type="component" value="Unassembled WGS sequence"/>
</dbReference>
<accession>A0ABY2F429</accession>
<evidence type="ECO:0000313" key="3">
    <source>
        <dbReference type="EMBL" id="TDW79667.1"/>
    </source>
</evidence>
<feature type="domain" description="DUF3592" evidence="2">
    <location>
        <begin position="27"/>
        <end position="84"/>
    </location>
</feature>
<proteinExistence type="predicted"/>
<sequence length="118" mass="12865">MSLVAAAVFIGIGYFEIHDLYLLRHRGEVVSATVLDESNGKSSSITVRYRTLAGETVTDDTSNYEDADPGDTIQVVYDPKKPSRMQAADYGFDYWIPGVILGLIAAGFLAYGIVGLWP</sequence>
<keyword evidence="1" id="KW-1133">Transmembrane helix</keyword>
<comment type="caution">
    <text evidence="3">The sequence shown here is derived from an EMBL/GenBank/DDBJ whole genome shotgun (WGS) entry which is preliminary data.</text>
</comment>
<evidence type="ECO:0000259" key="2">
    <source>
        <dbReference type="Pfam" id="PF12158"/>
    </source>
</evidence>
<gene>
    <name evidence="3" type="ORF">EV137_8007</name>
</gene>
<dbReference type="InterPro" id="IPR021994">
    <property type="entry name" value="DUF3592"/>
</dbReference>
<reference evidence="3 4" key="1">
    <citation type="submission" date="2019-03" db="EMBL/GenBank/DDBJ databases">
        <title>Genomic Encyclopedia of Type Strains, Phase III (KMG-III): the genomes of soil and plant-associated and newly described type strains.</title>
        <authorList>
            <person name="Whitman W."/>
        </authorList>
    </citation>
    <scope>NUCLEOTIDE SEQUENCE [LARGE SCALE GENOMIC DNA]</scope>
    <source>
        <strain evidence="3 4">VKMAc-2574</strain>
    </source>
</reference>